<protein>
    <recommendedName>
        <fullName evidence="3">Ava_C0101 and related proteins</fullName>
    </recommendedName>
</protein>
<gene>
    <name evidence="1" type="ORF">HDF08_004297</name>
</gene>
<reference evidence="1 2" key="1">
    <citation type="submission" date="2020-07" db="EMBL/GenBank/DDBJ databases">
        <title>Genomic Encyclopedia of Type Strains, Phase IV (KMG-V): Genome sequencing to study the core and pangenomes of soil and plant-associated prokaryotes.</title>
        <authorList>
            <person name="Whitman W."/>
        </authorList>
    </citation>
    <scope>NUCLEOTIDE SEQUENCE [LARGE SCALE GENOMIC DNA]</scope>
    <source>
        <strain evidence="1 2">M8UP22</strain>
    </source>
</reference>
<comment type="caution">
    <text evidence="1">The sequence shown here is derived from an EMBL/GenBank/DDBJ whole genome shotgun (WGS) entry which is preliminary data.</text>
</comment>
<evidence type="ECO:0008006" key="3">
    <source>
        <dbReference type="Google" id="ProtNLM"/>
    </source>
</evidence>
<accession>A0A852VH81</accession>
<sequence>MSGVAQWPELAWSDWADTADTLHMWTQIVGKTRLALTPLQNHWWNVPLYVTARGLGTSAMDYEDDVLDIEFDFVAHELHLRMSSGANQTMKLRPRSVADFYAEYLGCLKELGVAVKIDPMPCELAKPIRFDLDTEHASYDPDYAHRFWQVLAHAEKVFRAWGTAFLGKVSPVHFFWGSFDLAVTRFSGRPAPPRPGADSIQREAYSHEVISAGFWPGNGGYGTAAFYCYAAPVPDGLADAKIRPDGAGWDKALGEFVFKYNVVRALASPEKAVMDFLESSYSAAADVARWDRAALERR</sequence>
<evidence type="ECO:0000313" key="2">
    <source>
        <dbReference type="Proteomes" id="UP000564385"/>
    </source>
</evidence>
<dbReference type="InterPro" id="IPR046038">
    <property type="entry name" value="DUF5996"/>
</dbReference>
<dbReference type="EMBL" id="JACCCU010000003">
    <property type="protein sequence ID" value="NYF92178.1"/>
    <property type="molecule type" value="Genomic_DNA"/>
</dbReference>
<proteinExistence type="predicted"/>
<evidence type="ECO:0000313" key="1">
    <source>
        <dbReference type="EMBL" id="NYF92178.1"/>
    </source>
</evidence>
<name>A0A852VH81_9BACT</name>
<dbReference type="Pfam" id="PF19459">
    <property type="entry name" value="DUF5996"/>
    <property type="match status" value="1"/>
</dbReference>
<dbReference type="Proteomes" id="UP000564385">
    <property type="component" value="Unassembled WGS sequence"/>
</dbReference>
<organism evidence="1 2">
    <name type="scientific">Tunturiibacter lichenicola</name>
    <dbReference type="NCBI Taxonomy" id="2051959"/>
    <lineage>
        <taxon>Bacteria</taxon>
        <taxon>Pseudomonadati</taxon>
        <taxon>Acidobacteriota</taxon>
        <taxon>Terriglobia</taxon>
        <taxon>Terriglobales</taxon>
        <taxon>Acidobacteriaceae</taxon>
        <taxon>Tunturiibacter</taxon>
    </lineage>
</organism>
<dbReference type="AlphaFoldDB" id="A0A852VH81"/>